<evidence type="ECO:0008006" key="3">
    <source>
        <dbReference type="Google" id="ProtNLM"/>
    </source>
</evidence>
<organism evidence="1 2">
    <name type="scientific">Escherichia phage ST32</name>
    <dbReference type="NCBI Taxonomy" id="2005048"/>
    <lineage>
        <taxon>Viruses</taxon>
        <taxon>Duplodnaviria</taxon>
        <taxon>Heunggongvirae</taxon>
        <taxon>Uroviricota</taxon>
        <taxon>Caudoviricetes</taxon>
        <taxon>Chaseviridae</taxon>
        <taxon>Cleopatravirinae</taxon>
        <taxon>Carltongylesvirus</taxon>
        <taxon>Carltongylesvirus ST32</taxon>
    </lineage>
</organism>
<proteinExistence type="predicted"/>
<evidence type="ECO:0000313" key="2">
    <source>
        <dbReference type="Proteomes" id="UP000222133"/>
    </source>
</evidence>
<keyword evidence="2" id="KW-1185">Reference proteome</keyword>
<evidence type="ECO:0000313" key="1">
    <source>
        <dbReference type="EMBL" id="ASD53990.1"/>
    </source>
</evidence>
<gene>
    <name evidence="1" type="ORF">ST32_0063</name>
</gene>
<dbReference type="Proteomes" id="UP000222133">
    <property type="component" value="Segment"/>
</dbReference>
<accession>A0A218MAC8</accession>
<dbReference type="EMBL" id="MF044458">
    <property type="protein sequence ID" value="ASD53990.1"/>
    <property type="molecule type" value="Genomic_DNA"/>
</dbReference>
<protein>
    <recommendedName>
        <fullName evidence="3">Tail tube protein</fullName>
    </recommendedName>
</protein>
<name>A0A218MAC8_9CAUD</name>
<reference evidence="2" key="1">
    <citation type="submission" date="2017-05" db="EMBL/GenBank/DDBJ databases">
        <title>ST32 complete genome sequence.</title>
        <authorList>
            <person name="Liu X."/>
            <person name="Liu H."/>
        </authorList>
    </citation>
    <scope>NUCLEOTIDE SEQUENCE [LARGE SCALE GENOMIC DNA]</scope>
</reference>
<sequence length="151" mass="16472">MKQYSFYNTDLIIDGARVDGFTSGNSIITARRNAPQHLPVIDAYGKLAVATTADLSGTITFPLLQTADWNEILYSRAQLTQATGLSGNKSLWQPLQIQIVDKMGDVLVNGVNGAILQQPAIQRGVSFTSNVWSIFVERLQIKTGSYPEIGV</sequence>